<accession>A0AAN1IAQ5</accession>
<organism evidence="2 3">
    <name type="scientific">Bifidobacterium breve</name>
    <dbReference type="NCBI Taxonomy" id="1685"/>
    <lineage>
        <taxon>Bacteria</taxon>
        <taxon>Bacillati</taxon>
        <taxon>Actinomycetota</taxon>
        <taxon>Actinomycetes</taxon>
        <taxon>Bifidobacteriales</taxon>
        <taxon>Bifidobacteriaceae</taxon>
        <taxon>Bifidobacterium</taxon>
    </lineage>
</organism>
<evidence type="ECO:0000313" key="2">
    <source>
        <dbReference type="EMBL" id="AUD81171.1"/>
    </source>
</evidence>
<feature type="domain" description="Bacterial mobilisation" evidence="1">
    <location>
        <begin position="60"/>
        <end position="103"/>
    </location>
</feature>
<proteinExistence type="predicted"/>
<dbReference type="EMBL" id="CP021392">
    <property type="protein sequence ID" value="AUD81171.1"/>
    <property type="molecule type" value="Genomic_DNA"/>
</dbReference>
<gene>
    <name evidence="2" type="ORF">NRBB51_1080</name>
</gene>
<name>A0AAN1IAQ5_BIFBR</name>
<dbReference type="Pfam" id="PF05713">
    <property type="entry name" value="MobC"/>
    <property type="match status" value="1"/>
</dbReference>
<dbReference type="AlphaFoldDB" id="A0AAN1IAQ5"/>
<reference evidence="2 3" key="1">
    <citation type="submission" date="2017-05" db="EMBL/GenBank/DDBJ databases">
        <title>Comparative genomics and methylome analysis of the gut commensal Bifidobacterium breve.</title>
        <authorList>
            <person name="Bottacini F."/>
            <person name="Morrissey R."/>
            <person name="Roberts R.J."/>
            <person name="James K."/>
            <person name="van Breen J."/>
            <person name="Egan M."/>
            <person name="Lambert J."/>
            <person name="van Limpt K."/>
            <person name="Stanton C."/>
            <person name="Knol J."/>
            <person name="O' Connell Motherway M."/>
            <person name="van Sinderen D."/>
        </authorList>
    </citation>
    <scope>NUCLEOTIDE SEQUENCE [LARGE SCALE GENOMIC DNA]</scope>
    <source>
        <strain evidence="2 3">NRBB51</strain>
    </source>
</reference>
<dbReference type="InterPro" id="IPR008687">
    <property type="entry name" value="MobC"/>
</dbReference>
<protein>
    <submittedName>
        <fullName evidence="2">Bacterial mobilization protein (MobC)</fullName>
    </submittedName>
</protein>
<dbReference type="Proteomes" id="UP000232609">
    <property type="component" value="Chromosome"/>
</dbReference>
<sequence>MLIRVDDDEKRMLQDAARRRGQTVSLTVIEAVKLLEGSLYVEEEEHDSPTVQALRDIEYQLRRIGRNVNQIAHNANREMNATIEDEASASYAMRQCRELIDHLDAILERSGND</sequence>
<evidence type="ECO:0000313" key="3">
    <source>
        <dbReference type="Proteomes" id="UP000232609"/>
    </source>
</evidence>
<dbReference type="RefSeq" id="WP_232782013.1">
    <property type="nucleotide sequence ID" value="NZ_CP021392.1"/>
</dbReference>
<evidence type="ECO:0000259" key="1">
    <source>
        <dbReference type="Pfam" id="PF05713"/>
    </source>
</evidence>